<organism evidence="2 3">
    <name type="scientific">Kouleothrix aurantiaca</name>
    <dbReference type="NCBI Taxonomy" id="186479"/>
    <lineage>
        <taxon>Bacteria</taxon>
        <taxon>Bacillati</taxon>
        <taxon>Chloroflexota</taxon>
        <taxon>Chloroflexia</taxon>
        <taxon>Chloroflexales</taxon>
        <taxon>Roseiflexineae</taxon>
        <taxon>Roseiflexaceae</taxon>
        <taxon>Kouleothrix</taxon>
    </lineage>
</organism>
<protein>
    <submittedName>
        <fullName evidence="2">Uncharacterized protein</fullName>
    </submittedName>
</protein>
<evidence type="ECO:0000313" key="2">
    <source>
        <dbReference type="EMBL" id="KPV49971.1"/>
    </source>
</evidence>
<sequence>AEGAETAIPILAFWCAEGAPRLAQHWPGMCWEAVGGKSVFATAWRLIIDYDALPRPETAQESLWGPEVDRTPGHAHPRRGDSEEQRRRR</sequence>
<dbReference type="EMBL" id="LJCR01001649">
    <property type="protein sequence ID" value="KPV49971.1"/>
    <property type="molecule type" value="Genomic_DNA"/>
</dbReference>
<feature type="compositionally biased region" description="Basic and acidic residues" evidence="1">
    <location>
        <begin position="67"/>
        <end position="89"/>
    </location>
</feature>
<evidence type="ECO:0000256" key="1">
    <source>
        <dbReference type="SAM" id="MobiDB-lite"/>
    </source>
</evidence>
<comment type="caution">
    <text evidence="2">The sequence shown here is derived from an EMBL/GenBank/DDBJ whole genome shotgun (WGS) entry which is preliminary data.</text>
</comment>
<proteinExistence type="predicted"/>
<feature type="region of interest" description="Disordered" evidence="1">
    <location>
        <begin position="60"/>
        <end position="89"/>
    </location>
</feature>
<accession>A0A0P9DBS0</accession>
<evidence type="ECO:0000313" key="3">
    <source>
        <dbReference type="Proteomes" id="UP000050509"/>
    </source>
</evidence>
<gene>
    <name evidence="2" type="ORF">SE17_29640</name>
</gene>
<dbReference type="AlphaFoldDB" id="A0A0P9DBS0"/>
<name>A0A0P9DBS0_9CHLR</name>
<keyword evidence="3" id="KW-1185">Reference proteome</keyword>
<feature type="non-terminal residue" evidence="2">
    <location>
        <position position="1"/>
    </location>
</feature>
<reference evidence="2 3" key="1">
    <citation type="submission" date="2015-09" db="EMBL/GenBank/DDBJ databases">
        <title>Draft genome sequence of Kouleothrix aurantiaca JCM 19913.</title>
        <authorList>
            <person name="Hemp J."/>
        </authorList>
    </citation>
    <scope>NUCLEOTIDE SEQUENCE [LARGE SCALE GENOMIC DNA]</scope>
    <source>
        <strain evidence="2 3">COM-B</strain>
    </source>
</reference>
<dbReference type="Proteomes" id="UP000050509">
    <property type="component" value="Unassembled WGS sequence"/>
</dbReference>